<evidence type="ECO:0000313" key="4">
    <source>
        <dbReference type="Proteomes" id="UP001165302"/>
    </source>
</evidence>
<keyword evidence="4" id="KW-1185">Reference proteome</keyword>
<dbReference type="Pfam" id="PF07221">
    <property type="entry name" value="GlcNAc_2-epim"/>
    <property type="match status" value="1"/>
</dbReference>
<organism evidence="3 4">
    <name type="scientific">Sphingobacterium bovistauri</name>
    <dbReference type="NCBI Taxonomy" id="2781959"/>
    <lineage>
        <taxon>Bacteria</taxon>
        <taxon>Pseudomonadati</taxon>
        <taxon>Bacteroidota</taxon>
        <taxon>Sphingobacteriia</taxon>
        <taxon>Sphingobacteriales</taxon>
        <taxon>Sphingobacteriaceae</taxon>
        <taxon>Sphingobacterium</taxon>
    </lineage>
</organism>
<dbReference type="InterPro" id="IPR010819">
    <property type="entry name" value="AGE/CE"/>
</dbReference>
<evidence type="ECO:0000256" key="2">
    <source>
        <dbReference type="ARBA" id="ARBA00023235"/>
    </source>
</evidence>
<dbReference type="SUPFAM" id="SSF48208">
    <property type="entry name" value="Six-hairpin glycosidases"/>
    <property type="match status" value="1"/>
</dbReference>
<protein>
    <submittedName>
        <fullName evidence="3">AGE family epimerase/isomerase</fullName>
    </submittedName>
</protein>
<dbReference type="InterPro" id="IPR008928">
    <property type="entry name" value="6-hairpin_glycosidase_sf"/>
</dbReference>
<keyword evidence="2" id="KW-0413">Isomerase</keyword>
<reference evidence="3" key="1">
    <citation type="submission" date="2020-10" db="EMBL/GenBank/DDBJ databases">
        <authorList>
            <person name="Lu T."/>
            <person name="Wang Q."/>
            <person name="Han X."/>
        </authorList>
    </citation>
    <scope>NUCLEOTIDE SEQUENCE</scope>
    <source>
        <strain evidence="3">WQ 366</strain>
    </source>
</reference>
<dbReference type="InterPro" id="IPR012341">
    <property type="entry name" value="6hp_glycosidase-like_sf"/>
</dbReference>
<comment type="caution">
    <text evidence="3">The sequence shown here is derived from an EMBL/GenBank/DDBJ whole genome shotgun (WGS) entry which is preliminary data.</text>
</comment>
<comment type="similarity">
    <text evidence="1">Belongs to the N-acylglucosamine 2-epimerase family.</text>
</comment>
<proteinExistence type="inferred from homology"/>
<name>A0ABS7Z588_9SPHI</name>
<dbReference type="Gene3D" id="1.50.10.10">
    <property type="match status" value="1"/>
</dbReference>
<evidence type="ECO:0000313" key="3">
    <source>
        <dbReference type="EMBL" id="MCA5005302.1"/>
    </source>
</evidence>
<gene>
    <name evidence="3" type="ORF">IPZ78_09070</name>
</gene>
<sequence length="414" mass="48347">MKYTDEHLRDLAKFYQTHLLEDTVPFWFPRSYDLANGGYLLMRDADGTLIDTDKAVWIQGRACWLLSTLYNTIEPKKEWLDGAKLGYDFLKNKCFDAKGKMYFHVDQEGNPIRMRRYFFSETFAVIAFAAYAKASGDVEAGKLAREIFGTCLEYLYGEKEVEPKFESTRPSQGIGIPMIMMNTAQQLRETIGDERCDETITHCINIIEKNFVKDDIRCVMEQVALDGSIIDHIDGRTLNPGHAIEGAWFILHEANHRDNDPKLIDLGCRMLDYMWERGWDKEHGGILYFKDVYDKPVQEYWQDMKFWWPQNETIIATLLAFELTKNEKYASMHDKIHQYAYSHFHDKENGEWYGYLHRDGTIAQTAKGNLFKGPFHLPRQEWYCYTLLKKYLDNGNNSEVGSTTCGLDIHYNYS</sequence>
<evidence type="ECO:0000256" key="1">
    <source>
        <dbReference type="ARBA" id="ARBA00008558"/>
    </source>
</evidence>
<dbReference type="RefSeq" id="WP_225552907.1">
    <property type="nucleotide sequence ID" value="NZ_JADEYP010000014.1"/>
</dbReference>
<dbReference type="PANTHER" id="PTHR15108">
    <property type="entry name" value="N-ACYLGLUCOSAMINE-2-EPIMERASE"/>
    <property type="match status" value="1"/>
</dbReference>
<dbReference type="EMBL" id="JADEYP010000014">
    <property type="protein sequence ID" value="MCA5005302.1"/>
    <property type="molecule type" value="Genomic_DNA"/>
</dbReference>
<dbReference type="Proteomes" id="UP001165302">
    <property type="component" value="Unassembled WGS sequence"/>
</dbReference>
<accession>A0ABS7Z588</accession>